<dbReference type="InterPro" id="IPR052786">
    <property type="entry name" value="Spore_wall_assembly"/>
</dbReference>
<dbReference type="PANTHER" id="PTHR34292:SF2">
    <property type="entry name" value="OUTER SPORE WALL PROTEIN LDS1"/>
    <property type="match status" value="1"/>
</dbReference>
<proteinExistence type="predicted"/>
<gene>
    <name evidence="2" type="ORF">OnM2_027025</name>
</gene>
<sequence>MERNRMVNYASVFENYRYAIRSGTHKYAFKGIVYFIKNRKLWKPLIPQLTAFFTASYIVIFFMFLFTYIPQLAVLSFFHGPMAFFLTFFLILNESSFLITLIFRPYLKKALANTFDEVLAANDQAYLLSGRNELKLSYFNDPVTKLGTLVKLPHGVLSSENLTGYLLFLPLTFIPVVGMNIFIGVQAQARGCIVHNRYFQLKGWSRSEVNEWIRNDAAHYILFGFVATILEMIPFASVFFSFTNTVGAALWAVDVEHQQIRDKNSHKD</sequence>
<keyword evidence="1" id="KW-1133">Transmembrane helix</keyword>
<keyword evidence="3" id="KW-1185">Reference proteome</keyword>
<evidence type="ECO:0000313" key="3">
    <source>
        <dbReference type="Proteomes" id="UP000286134"/>
    </source>
</evidence>
<dbReference type="EMBL" id="MCFK01002748">
    <property type="protein sequence ID" value="RKF63188.1"/>
    <property type="molecule type" value="Genomic_DNA"/>
</dbReference>
<dbReference type="GO" id="GO:0005619">
    <property type="term" value="C:ascospore wall"/>
    <property type="evidence" value="ECO:0007669"/>
    <property type="project" value="TreeGrafter"/>
</dbReference>
<protein>
    <recommendedName>
        <fullName evidence="4">Outer spore wall protein RRT8</fullName>
    </recommendedName>
</protein>
<evidence type="ECO:0008006" key="4">
    <source>
        <dbReference type="Google" id="ProtNLM"/>
    </source>
</evidence>
<comment type="caution">
    <text evidence="2">The sequence shown here is derived from an EMBL/GenBank/DDBJ whole genome shotgun (WGS) entry which is preliminary data.</text>
</comment>
<dbReference type="PANTHER" id="PTHR34292">
    <property type="entry name" value="OUTER SPORE WALL PROTEIN LDS1"/>
    <property type="match status" value="1"/>
</dbReference>
<dbReference type="GO" id="GO:0005811">
    <property type="term" value="C:lipid droplet"/>
    <property type="evidence" value="ECO:0007669"/>
    <property type="project" value="TreeGrafter"/>
</dbReference>
<accession>A0A420I0I4</accession>
<keyword evidence="1" id="KW-0812">Transmembrane</keyword>
<dbReference type="Proteomes" id="UP000286134">
    <property type="component" value="Unassembled WGS sequence"/>
</dbReference>
<feature type="transmembrane region" description="Helical" evidence="1">
    <location>
        <begin position="220"/>
        <end position="242"/>
    </location>
</feature>
<dbReference type="AlphaFoldDB" id="A0A420I0I4"/>
<organism evidence="2 3">
    <name type="scientific">Erysiphe neolycopersici</name>
    <dbReference type="NCBI Taxonomy" id="212602"/>
    <lineage>
        <taxon>Eukaryota</taxon>
        <taxon>Fungi</taxon>
        <taxon>Dikarya</taxon>
        <taxon>Ascomycota</taxon>
        <taxon>Pezizomycotina</taxon>
        <taxon>Leotiomycetes</taxon>
        <taxon>Erysiphales</taxon>
        <taxon>Erysiphaceae</taxon>
        <taxon>Erysiphe</taxon>
    </lineage>
</organism>
<dbReference type="STRING" id="212602.A0A420I0I4"/>
<dbReference type="OrthoDB" id="10012223at2759"/>
<evidence type="ECO:0000256" key="1">
    <source>
        <dbReference type="SAM" id="Phobius"/>
    </source>
</evidence>
<dbReference type="GO" id="GO:0005628">
    <property type="term" value="C:prospore membrane"/>
    <property type="evidence" value="ECO:0007669"/>
    <property type="project" value="TreeGrafter"/>
</dbReference>
<feature type="transmembrane region" description="Helical" evidence="1">
    <location>
        <begin position="82"/>
        <end position="103"/>
    </location>
</feature>
<feature type="transmembrane region" description="Helical" evidence="1">
    <location>
        <begin position="49"/>
        <end position="70"/>
    </location>
</feature>
<name>A0A420I0I4_9PEZI</name>
<keyword evidence="1" id="KW-0472">Membrane</keyword>
<reference evidence="2 3" key="1">
    <citation type="journal article" date="2018" name="BMC Genomics">
        <title>Comparative genome analyses reveal sequence features reflecting distinct modes of host-adaptation between dicot and monocot powdery mildew.</title>
        <authorList>
            <person name="Wu Y."/>
            <person name="Ma X."/>
            <person name="Pan Z."/>
            <person name="Kale S.D."/>
            <person name="Song Y."/>
            <person name="King H."/>
            <person name="Zhang Q."/>
            <person name="Presley C."/>
            <person name="Deng X."/>
            <person name="Wei C.I."/>
            <person name="Xiao S."/>
        </authorList>
    </citation>
    <scope>NUCLEOTIDE SEQUENCE [LARGE SCALE GENOMIC DNA]</scope>
    <source>
        <strain evidence="2">UMSG2</strain>
    </source>
</reference>
<evidence type="ECO:0000313" key="2">
    <source>
        <dbReference type="EMBL" id="RKF63188.1"/>
    </source>
</evidence>